<feature type="region of interest" description="Disordered" evidence="2">
    <location>
        <begin position="363"/>
        <end position="457"/>
    </location>
</feature>
<feature type="transmembrane region" description="Helical" evidence="3">
    <location>
        <begin position="672"/>
        <end position="693"/>
    </location>
</feature>
<dbReference type="Pfam" id="PF02582">
    <property type="entry name" value="DUF155"/>
    <property type="match status" value="1"/>
</dbReference>
<gene>
    <name evidence="5" type="ORF">DAKH74_036600</name>
</gene>
<comment type="similarity">
    <text evidence="1">Belongs to the RMD1/sif2 family.</text>
</comment>
<dbReference type="InterPro" id="IPR003734">
    <property type="entry name" value="DUF155"/>
</dbReference>
<accession>A0AAV5RZI2</accession>
<feature type="compositionally biased region" description="Polar residues" evidence="2">
    <location>
        <begin position="404"/>
        <end position="428"/>
    </location>
</feature>
<comment type="caution">
    <text evidence="5">The sequence shown here is derived from an EMBL/GenBank/DDBJ whole genome shotgun (WGS) entry which is preliminary data.</text>
</comment>
<keyword evidence="6" id="KW-1185">Reference proteome</keyword>
<reference evidence="5 6" key="1">
    <citation type="journal article" date="2023" name="Elife">
        <title>Identification of key yeast species and microbe-microbe interactions impacting larval growth of Drosophila in the wild.</title>
        <authorList>
            <person name="Mure A."/>
            <person name="Sugiura Y."/>
            <person name="Maeda R."/>
            <person name="Honda K."/>
            <person name="Sakurai N."/>
            <person name="Takahashi Y."/>
            <person name="Watada M."/>
            <person name="Katoh T."/>
            <person name="Gotoh A."/>
            <person name="Gotoh Y."/>
            <person name="Taniguchi I."/>
            <person name="Nakamura K."/>
            <person name="Hayashi T."/>
            <person name="Katayama T."/>
            <person name="Uemura T."/>
            <person name="Hattori Y."/>
        </authorList>
    </citation>
    <scope>NUCLEOTIDE SEQUENCE [LARGE SCALE GENOMIC DNA]</scope>
    <source>
        <strain evidence="5 6">KH-74</strain>
    </source>
</reference>
<dbReference type="PANTHER" id="PTHR16255">
    <property type="entry name" value="REQUIRED FOR MEIOTIC NUCLEAR DIVISION PROTEIN 1 HOMOLOG"/>
    <property type="match status" value="1"/>
</dbReference>
<dbReference type="PANTHER" id="PTHR16255:SF4">
    <property type="entry name" value="SPORULATION PROTEIN RMD8"/>
    <property type="match status" value="1"/>
</dbReference>
<evidence type="ECO:0000256" key="3">
    <source>
        <dbReference type="SAM" id="Phobius"/>
    </source>
</evidence>
<evidence type="ECO:0000313" key="5">
    <source>
        <dbReference type="EMBL" id="GMM57044.1"/>
    </source>
</evidence>
<feature type="compositionally biased region" description="Polar residues" evidence="2">
    <location>
        <begin position="446"/>
        <end position="457"/>
    </location>
</feature>
<organism evidence="5 6">
    <name type="scientific">Maudiozyma humilis</name>
    <name type="common">Sour dough yeast</name>
    <name type="synonym">Kazachstania humilis</name>
    <dbReference type="NCBI Taxonomy" id="51915"/>
    <lineage>
        <taxon>Eukaryota</taxon>
        <taxon>Fungi</taxon>
        <taxon>Dikarya</taxon>
        <taxon>Ascomycota</taxon>
        <taxon>Saccharomycotina</taxon>
        <taxon>Saccharomycetes</taxon>
        <taxon>Saccharomycetales</taxon>
        <taxon>Saccharomycetaceae</taxon>
        <taxon>Maudiozyma</taxon>
    </lineage>
</organism>
<dbReference type="Proteomes" id="UP001377567">
    <property type="component" value="Unassembled WGS sequence"/>
</dbReference>
<evidence type="ECO:0000256" key="1">
    <source>
        <dbReference type="ARBA" id="ARBA00008306"/>
    </source>
</evidence>
<evidence type="ECO:0000256" key="2">
    <source>
        <dbReference type="SAM" id="MobiDB-lite"/>
    </source>
</evidence>
<dbReference type="GO" id="GO:0005739">
    <property type="term" value="C:mitochondrion"/>
    <property type="evidence" value="ECO:0007669"/>
    <property type="project" value="UniProtKB-ARBA"/>
</dbReference>
<dbReference type="InterPro" id="IPR051624">
    <property type="entry name" value="RMD1/Sad1-interacting"/>
</dbReference>
<name>A0AAV5RZI2_MAUHU</name>
<dbReference type="EMBL" id="BTGD01000011">
    <property type="protein sequence ID" value="GMM57044.1"/>
    <property type="molecule type" value="Genomic_DNA"/>
</dbReference>
<feature type="domain" description="DUF155" evidence="4">
    <location>
        <begin position="469"/>
        <end position="647"/>
    </location>
</feature>
<evidence type="ECO:0000259" key="4">
    <source>
        <dbReference type="Pfam" id="PF02582"/>
    </source>
</evidence>
<keyword evidence="3" id="KW-1133">Transmembrane helix</keyword>
<protein>
    <submittedName>
        <fullName evidence="5">Rmd8 protein</fullName>
    </submittedName>
</protein>
<keyword evidence="3" id="KW-0812">Transmembrane</keyword>
<feature type="region of interest" description="Disordered" evidence="2">
    <location>
        <begin position="1"/>
        <end position="50"/>
    </location>
</feature>
<feature type="compositionally biased region" description="Polar residues" evidence="2">
    <location>
        <begin position="1"/>
        <end position="14"/>
    </location>
</feature>
<keyword evidence="3" id="KW-0472">Membrane</keyword>
<dbReference type="AlphaFoldDB" id="A0AAV5RZI2"/>
<sequence length="704" mass="79994">MSYNQRNPQAQDPPSQGGEARERSRIASSSGPMTRRSPSILVTDSRTSKNRVHAPFAGHAASSGSRGLTNTQVQLRKQNIAQGLGSGGYGSMRRMGSGGNNANHYTNNAFAGGRMDNQGRNTFAKSRVNRRESQGQFSEITLDNILAQSSDIPSGRREQRRSSSSSSSAAMDRFTNYERLRVSSNYRKMINPLPTRKSKISQKLVLIPEEQSMRDNILFNSKGKNSPRNSMVVHPHNKPQNVTMDKYRYRNKQRQTLPRLTAYNIADAFNLKVMSKFLRETHEVSPRLYDDCLYVPYVLPLLPGKDGFRIKSNLSKKTVGGKTLIDKLIDHSERRDHHYEYYSGVETVEDMNNNYELETNAAPQENAKDPGVVIPDHLPAPTSTNPDAFDPSEPQFFSEDRGSTSESPSTDAPLTNSSRNGDARQQPQENRDTSNNHDFNPHAVPMTNSDSHGSNSSMIDQAEKKHAEIFMFHYGVVVFWNFTEAQEKNILGDLTFADNKNMIHRPLDEQDIEIEEFHFEYDMETERPRIFNDVLTLRSGDHIIKLTLSYAIAQSSKLSRFESRISPILTSVTRLPKRLALYGSLGLRREQLLKKSGKLFKLRVDVNLSSNILDTPDFFWSVEPSLHPLYVAMREYLEIDKRVQVVNDRCKVFLEFFDICVDSVAERNMARVTWWFIIVILLGVLFSLSEILVRYNIIHNLPGK</sequence>
<evidence type="ECO:0000313" key="6">
    <source>
        <dbReference type="Proteomes" id="UP001377567"/>
    </source>
</evidence>
<feature type="region of interest" description="Disordered" evidence="2">
    <location>
        <begin position="145"/>
        <end position="172"/>
    </location>
</feature>
<proteinExistence type="inferred from homology"/>
<feature type="compositionally biased region" description="Polar residues" evidence="2">
    <location>
        <begin position="36"/>
        <end position="45"/>
    </location>
</feature>